<evidence type="ECO:0000259" key="1">
    <source>
        <dbReference type="Pfam" id="PF08241"/>
    </source>
</evidence>
<dbReference type="GO" id="GO:0032259">
    <property type="term" value="P:methylation"/>
    <property type="evidence" value="ECO:0007669"/>
    <property type="project" value="UniProtKB-KW"/>
</dbReference>
<keyword evidence="2" id="KW-0808">Transferase</keyword>
<dbReference type="OrthoDB" id="7062303at2"/>
<gene>
    <name evidence="2" type="ORF">E1263_24690</name>
</gene>
<dbReference type="InterPro" id="IPR050508">
    <property type="entry name" value="Methyltransf_Superfamily"/>
</dbReference>
<dbReference type="CDD" id="cd02440">
    <property type="entry name" value="AdoMet_MTases"/>
    <property type="match status" value="1"/>
</dbReference>
<dbReference type="PANTHER" id="PTHR42912">
    <property type="entry name" value="METHYLTRANSFERASE"/>
    <property type="match status" value="1"/>
</dbReference>
<evidence type="ECO:0000313" key="2">
    <source>
        <dbReference type="EMBL" id="TDD57050.1"/>
    </source>
</evidence>
<dbReference type="EMBL" id="SMKX01000080">
    <property type="protein sequence ID" value="TDD57050.1"/>
    <property type="molecule type" value="Genomic_DNA"/>
</dbReference>
<dbReference type="SUPFAM" id="SSF53335">
    <property type="entry name" value="S-adenosyl-L-methionine-dependent methyltransferases"/>
    <property type="match status" value="1"/>
</dbReference>
<dbReference type="PANTHER" id="PTHR42912:SF93">
    <property type="entry name" value="N6-ADENOSINE-METHYLTRANSFERASE TMT1A"/>
    <property type="match status" value="1"/>
</dbReference>
<dbReference type="GO" id="GO:0008757">
    <property type="term" value="F:S-adenosylmethionine-dependent methyltransferase activity"/>
    <property type="evidence" value="ECO:0007669"/>
    <property type="project" value="InterPro"/>
</dbReference>
<dbReference type="InterPro" id="IPR013216">
    <property type="entry name" value="Methyltransf_11"/>
</dbReference>
<keyword evidence="2" id="KW-0489">Methyltransferase</keyword>
<dbReference type="Proteomes" id="UP000295124">
    <property type="component" value="Unassembled WGS sequence"/>
</dbReference>
<dbReference type="Gene3D" id="3.40.50.150">
    <property type="entry name" value="Vaccinia Virus protein VP39"/>
    <property type="match status" value="1"/>
</dbReference>
<keyword evidence="3" id="KW-1185">Reference proteome</keyword>
<protein>
    <submittedName>
        <fullName evidence="2">SAM-dependent methyltransferase</fullName>
    </submittedName>
</protein>
<proteinExistence type="predicted"/>
<name>A0A4R4ZG70_9ACTN</name>
<evidence type="ECO:0000313" key="3">
    <source>
        <dbReference type="Proteomes" id="UP000295124"/>
    </source>
</evidence>
<dbReference type="InterPro" id="IPR029063">
    <property type="entry name" value="SAM-dependent_MTases_sf"/>
</dbReference>
<organism evidence="2 3">
    <name type="scientific">Kribbella antibiotica</name>
    <dbReference type="NCBI Taxonomy" id="190195"/>
    <lineage>
        <taxon>Bacteria</taxon>
        <taxon>Bacillati</taxon>
        <taxon>Actinomycetota</taxon>
        <taxon>Actinomycetes</taxon>
        <taxon>Propionibacteriales</taxon>
        <taxon>Kribbellaceae</taxon>
        <taxon>Kribbella</taxon>
    </lineage>
</organism>
<sequence length="272" mass="30089">MAAGEPRDGTDQGTIARVYDEHAAAEYERLDRSLLHRAEFVLTAELLDEFVAPGAEVLDAGSGPGRYAEYLLGKGCRVGLTDLSVDSLRLFEQRVDRHLAGGVLFCRQGSATDLGWLSPESFDAVLLMGPLYHLVTLDERRAALREARRVLRPGGVLVAAYVSPYRPLMKAVEEGARHEVERLRAGGPTMHLEMQQYRGWPREAHATLAEAGFEVLRTRNLQGFAALMDRDTIESQDPEGFFAMLRATCELPDLLGATLHFVCVARRPDEAL</sequence>
<reference evidence="2 3" key="1">
    <citation type="submission" date="2019-03" db="EMBL/GenBank/DDBJ databases">
        <title>Draft genome sequences of novel Actinobacteria.</title>
        <authorList>
            <person name="Sahin N."/>
            <person name="Ay H."/>
            <person name="Saygin H."/>
        </authorList>
    </citation>
    <scope>NUCLEOTIDE SEQUENCE [LARGE SCALE GENOMIC DNA]</scope>
    <source>
        <strain evidence="2 3">JCM 13523</strain>
    </source>
</reference>
<dbReference type="Pfam" id="PF08241">
    <property type="entry name" value="Methyltransf_11"/>
    <property type="match status" value="1"/>
</dbReference>
<dbReference type="RefSeq" id="WP_132171355.1">
    <property type="nucleotide sequence ID" value="NZ_SMKX01000080.1"/>
</dbReference>
<accession>A0A4R4ZG70</accession>
<feature type="domain" description="Methyltransferase type 11" evidence="1">
    <location>
        <begin position="58"/>
        <end position="158"/>
    </location>
</feature>
<comment type="caution">
    <text evidence="2">The sequence shown here is derived from an EMBL/GenBank/DDBJ whole genome shotgun (WGS) entry which is preliminary data.</text>
</comment>
<dbReference type="AlphaFoldDB" id="A0A4R4ZG70"/>